<evidence type="ECO:0000313" key="5">
    <source>
        <dbReference type="Proteomes" id="UP000635665"/>
    </source>
</evidence>
<dbReference type="Proteomes" id="UP000635665">
    <property type="component" value="Unassembled WGS sequence"/>
</dbReference>
<dbReference type="InterPro" id="IPR004843">
    <property type="entry name" value="Calcineurin-like_PHP"/>
</dbReference>
<dbReference type="SUPFAM" id="SSF56300">
    <property type="entry name" value="Metallo-dependent phosphatases"/>
    <property type="match status" value="1"/>
</dbReference>
<dbReference type="RefSeq" id="WP_198638703.1">
    <property type="nucleotide sequence ID" value="NZ_JAEHNY010000008.1"/>
</dbReference>
<dbReference type="EMBL" id="JAEHNY010000008">
    <property type="protein sequence ID" value="MBI6120299.1"/>
    <property type="molecule type" value="Genomic_DNA"/>
</dbReference>
<proteinExistence type="predicted"/>
<keyword evidence="5" id="KW-1185">Reference proteome</keyword>
<reference evidence="4 5" key="1">
    <citation type="submission" date="2020-12" db="EMBL/GenBank/DDBJ databases">
        <title>Salegentibacter orientalis sp. nov., isolated from costal sediment.</title>
        <authorList>
            <person name="Lian F.-B."/>
        </authorList>
    </citation>
    <scope>NUCLEOTIDE SEQUENCE [LARGE SCALE GENOMIC DNA]</scope>
    <source>
        <strain evidence="4 5">F60176</strain>
    </source>
</reference>
<evidence type="ECO:0000259" key="2">
    <source>
        <dbReference type="Pfam" id="PF09992"/>
    </source>
</evidence>
<dbReference type="Pfam" id="PF09992">
    <property type="entry name" value="NAGPA"/>
    <property type="match status" value="1"/>
</dbReference>
<evidence type="ECO:0000313" key="4">
    <source>
        <dbReference type="EMBL" id="MBI6120299.1"/>
    </source>
</evidence>
<dbReference type="SUPFAM" id="SSF75011">
    <property type="entry name" value="3-carboxy-cis,cis-mucoante lactonizing enzyme"/>
    <property type="match status" value="1"/>
</dbReference>
<protein>
    <submittedName>
        <fullName evidence="4">Phosphodiester glycosidase family protein</fullName>
    </submittedName>
</protein>
<dbReference type="Pfam" id="PF00149">
    <property type="entry name" value="Metallophos"/>
    <property type="match status" value="1"/>
</dbReference>
<dbReference type="Gene3D" id="3.60.21.10">
    <property type="match status" value="1"/>
</dbReference>
<comment type="caution">
    <text evidence="4">The sequence shown here is derived from an EMBL/GenBank/DDBJ whole genome shotgun (WGS) entry which is preliminary data.</text>
</comment>
<dbReference type="InterPro" id="IPR029052">
    <property type="entry name" value="Metallo-depent_PP-like"/>
</dbReference>
<organism evidence="4 5">
    <name type="scientific">Salegentibacter maritimus</name>
    <dbReference type="NCBI Taxonomy" id="2794347"/>
    <lineage>
        <taxon>Bacteria</taxon>
        <taxon>Pseudomonadati</taxon>
        <taxon>Bacteroidota</taxon>
        <taxon>Flavobacteriia</taxon>
        <taxon>Flavobacteriales</taxon>
        <taxon>Flavobacteriaceae</taxon>
        <taxon>Salegentibacter</taxon>
    </lineage>
</organism>
<dbReference type="GO" id="GO:0016798">
    <property type="term" value="F:hydrolase activity, acting on glycosyl bonds"/>
    <property type="evidence" value="ECO:0007669"/>
    <property type="project" value="UniProtKB-KW"/>
</dbReference>
<sequence length="1264" mass="140187">MKLTKIFINILGLLLIFPLQSQEINLNWQPREDLNINLPASIKIFDAFGKLPDNKPVRAMYAIIDLRDTNLKLRSLGSNTIRETTKETYKRGNGILAINGGYFAANSSVSTIIQDGEVIAPGPNTEIARGAFGIKNNKPEVAWVNSGNNNIPMKFASPDINSKSEIWNVSQAVGGGPVLLKNGKINVTDKEEGFTGSHLMRHPRTAIGYKNKHSLIMMVVDGRQEASVGVSLEELAQLMLEVGAKEAVNLDGGGSSAMIAANEVVNIPTDITGGNRNSLRKNAGALVISETQVSTRTQPIIFDTEDSNFSQAGIWSTSNQVNYYGESASRQATSNKINKAFYTFKGIARNNYQLASWFTVNSQKNSEQVLYILHREAKTDTLSINQKSLKNVGKWNVLGNFEIGPKDSLEIVGASEGKFTVDAIRLVAKKDSPVLPKRGDFRIAVISDLNSGLGAANYEWQVDSIINRIPKIWQPDLVICGGDMVAGMGISKTTQLQKMWDGFDGHIMAPLHKAKIPFAFTLGNHDGPRNYTIEHNFAKKFWNKNIYKTGLQFVDATNFPNYYSFVAKNNFFVSWEASSSKITKENLEWLKEQFKTPEAKKSTYRFVIGHMPLYSVAQERDSKGNVLENAKELQKLLEKYEVHTYISGHQHAYYPGKRGKLQLLNTGAAGSGPRSWLTQSKKPVNAITIMDIFNSKDSIIYSTYDIKKKQAAAMPLFDEKTLPAAMIGVNGYVMRRDIVKSQKFKAYLSSLNTKTADIDGLAEVKAKIENNKLKIMGNYFNVASEFSNSSPIKIYKGRHTEDGELLKEIKLKSPSTKNGTFSTHLKLTEEIRSYLSFGGIYIQINTKTGSLRSQLLPVQNKAPQAAQIVSHYPKNTYGIRNIDALYEIKWSPAIDQDGDFVSYIYQVSPTEDFSKIILQKKTGRETSLKMTEKQWFKLLGDSNIGQQLSFYHRILATDGSNFSYASPTPLNLMKSQEALDDLAQIPAANYVFKGKLDATGAGYGAEWDGEGKLWLADYNKGLIIKNTNNKETDFSPLTSVKINGEEFNLSPVNGIGIDLDGNILAGINRRLIKINATTGKGIAVWEAPKGARAITAPRASENGEIYAMSLFGDDPNYILKQQGNTFKLIRTIELKGRNLARTFDMTKDGKTLFFPDPGSPKIQVYSSENSKDYTKQENITSISAGSSAIQVVNDAIYTAVRSSGISPSSIHYRNEEKQEMWTLELPEVNGAEPRGIGVSKDGNTIIFCSWDKGGGYYLYERENQ</sequence>
<dbReference type="PANTHER" id="PTHR40446">
    <property type="entry name" value="N-ACETYLGLUCOSAMINE-1-PHOSPHODIESTER ALPHA-N-ACETYLGLUCOSAMINIDASE"/>
    <property type="match status" value="1"/>
</dbReference>
<name>A0ABS0TGW0_9FLAO</name>
<dbReference type="InterPro" id="IPR033803">
    <property type="entry name" value="CBD-like_Golvesin-Xly"/>
</dbReference>
<evidence type="ECO:0000259" key="3">
    <source>
        <dbReference type="Pfam" id="PF25275"/>
    </source>
</evidence>
<feature type="domain" description="Phosphodiester glycosidase" evidence="2">
    <location>
        <begin position="95"/>
        <end position="272"/>
    </location>
</feature>
<dbReference type="InterPro" id="IPR018711">
    <property type="entry name" value="NAGPA"/>
</dbReference>
<dbReference type="PANTHER" id="PTHR40446:SF2">
    <property type="entry name" value="N-ACETYLGLUCOSAMINE-1-PHOSPHODIESTER ALPHA-N-ACETYLGLUCOSAMINIDASE"/>
    <property type="match status" value="1"/>
</dbReference>
<feature type="domain" description="Calcineurin-like phosphoesterase" evidence="1">
    <location>
        <begin position="441"/>
        <end position="653"/>
    </location>
</feature>
<dbReference type="Pfam" id="PF25275">
    <property type="entry name" value="Golvesin_C"/>
    <property type="match status" value="1"/>
</dbReference>
<evidence type="ECO:0000259" key="1">
    <source>
        <dbReference type="Pfam" id="PF00149"/>
    </source>
</evidence>
<feature type="domain" description="Golvesin/Xly CBD-like" evidence="3">
    <location>
        <begin position="300"/>
        <end position="427"/>
    </location>
</feature>
<gene>
    <name evidence="4" type="ORF">I6U50_09745</name>
</gene>
<keyword evidence="4" id="KW-0326">Glycosidase</keyword>
<keyword evidence="4" id="KW-0378">Hydrolase</keyword>
<accession>A0ABS0TGW0</accession>